<comment type="similarity">
    <text evidence="1">Belongs to the acetyltransferase family. RimI subfamily.</text>
</comment>
<sequence>MKLDFRVARAADLPELVALENRTFSHDRLSPRSLAWMVNRAHAAFTVAEHEGAVVGYALVLFHRGTSLARLYSLAIAGHLQGRGIGRQLLEQAERCAHAHDCAYLRLEVRVDNPAAIALYERAGYRRFAVIDDYYEDHAGALRYEKRIRQPRQAGTRRVPYYPQSTDFTCGPACLLMAMAALYPQRAMERREEVQLWREATTVFMTAGHGGCSPQGLALAAWRRGFRVRLQVSRRGPLFLEGVRSEDKRAVMRLVHEVFLDALAGTDVEQVEAPWAELDGGLRAGGVLLVLISSYRLTRSKSPHWVVVTGCDEDFVYLHDPDVDHSRQPLDCQHLPVSREAFARMSSFGRHKLRASVTLFRREGSVAAEAQPGDAVVDHAAVGLHGLQPLLGHVAAGEGAHGGDPLPGALLPQA</sequence>
<dbReference type="GeneID" id="57398150"/>
<dbReference type="InterPro" id="IPR050680">
    <property type="entry name" value="YpeA/RimI_acetyltransf"/>
</dbReference>
<evidence type="ECO:0000313" key="7">
    <source>
        <dbReference type="Proteomes" id="UP000501237"/>
    </source>
</evidence>
<dbReference type="AlphaFoldDB" id="A0A679GQP1"/>
<dbReference type="CDD" id="cd04301">
    <property type="entry name" value="NAT_SF"/>
    <property type="match status" value="1"/>
</dbReference>
<dbReference type="Proteomes" id="UP000501237">
    <property type="component" value="Chromosome"/>
</dbReference>
<dbReference type="NCBIfam" id="TIGR01575">
    <property type="entry name" value="rimI"/>
    <property type="match status" value="1"/>
</dbReference>
<evidence type="ECO:0000313" key="6">
    <source>
        <dbReference type="EMBL" id="BCA28957.1"/>
    </source>
</evidence>
<organism evidence="6 7">
    <name type="scientific">Metapseudomonas otitidis</name>
    <dbReference type="NCBI Taxonomy" id="319939"/>
    <lineage>
        <taxon>Bacteria</taxon>
        <taxon>Pseudomonadati</taxon>
        <taxon>Pseudomonadota</taxon>
        <taxon>Gammaproteobacteria</taxon>
        <taxon>Pseudomonadales</taxon>
        <taxon>Pseudomonadaceae</taxon>
        <taxon>Metapseudomonas</taxon>
    </lineage>
</organism>
<dbReference type="Gene3D" id="3.40.630.30">
    <property type="match status" value="1"/>
</dbReference>
<evidence type="ECO:0000256" key="3">
    <source>
        <dbReference type="ARBA" id="ARBA00022679"/>
    </source>
</evidence>
<evidence type="ECO:0000256" key="2">
    <source>
        <dbReference type="ARBA" id="ARBA00022490"/>
    </source>
</evidence>
<dbReference type="GO" id="GO:0008080">
    <property type="term" value="F:N-acetyltransferase activity"/>
    <property type="evidence" value="ECO:0007669"/>
    <property type="project" value="InterPro"/>
</dbReference>
<name>A0A679GQP1_9GAMM</name>
<evidence type="ECO:0000259" key="5">
    <source>
        <dbReference type="PROSITE" id="PS51186"/>
    </source>
</evidence>
<accession>A0A679GQP1</accession>
<dbReference type="RefSeq" id="WP_172433730.1">
    <property type="nucleotide sequence ID" value="NZ_AP022642.1"/>
</dbReference>
<dbReference type="PANTHER" id="PTHR43420">
    <property type="entry name" value="ACETYLTRANSFERASE"/>
    <property type="match status" value="1"/>
</dbReference>
<proteinExistence type="inferred from homology"/>
<keyword evidence="2" id="KW-0963">Cytoplasm</keyword>
<evidence type="ECO:0000256" key="4">
    <source>
        <dbReference type="ARBA" id="ARBA00023315"/>
    </source>
</evidence>
<gene>
    <name evidence="6" type="ORF">PtoMrB4_29340</name>
</gene>
<dbReference type="KEGG" id="poj:PtoMrB4_29340"/>
<protein>
    <submittedName>
        <fullName evidence="6">GNAT family N-acetyltransferase</fullName>
    </submittedName>
</protein>
<dbReference type="SUPFAM" id="SSF55729">
    <property type="entry name" value="Acyl-CoA N-acyltransferases (Nat)"/>
    <property type="match status" value="1"/>
</dbReference>
<keyword evidence="4" id="KW-0012">Acyltransferase</keyword>
<dbReference type="EMBL" id="AP022642">
    <property type="protein sequence ID" value="BCA28957.1"/>
    <property type="molecule type" value="Genomic_DNA"/>
</dbReference>
<dbReference type="PROSITE" id="PS51186">
    <property type="entry name" value="GNAT"/>
    <property type="match status" value="1"/>
</dbReference>
<dbReference type="InterPro" id="IPR000182">
    <property type="entry name" value="GNAT_dom"/>
</dbReference>
<reference evidence="6 7" key="1">
    <citation type="journal article" date="2020" name="Microbiol. Resour. Announc.">
        <title>Complete genome sequence of Pseudomonas otitidis strain MrB4, isolated from Lake Biwa in Japan.</title>
        <authorList>
            <person name="Miyazaki K."/>
            <person name="Hase E."/>
            <person name="Maruya T."/>
        </authorList>
    </citation>
    <scope>NUCLEOTIDE SEQUENCE [LARGE SCALE GENOMIC DNA]</scope>
    <source>
        <strain evidence="6 7">MrB4</strain>
    </source>
</reference>
<feature type="domain" description="N-acetyltransferase" evidence="5">
    <location>
        <begin position="3"/>
        <end position="149"/>
    </location>
</feature>
<dbReference type="InterPro" id="IPR006464">
    <property type="entry name" value="AcTrfase_RimI/Ard1"/>
</dbReference>
<dbReference type="Pfam" id="PF11814">
    <property type="entry name" value="DUF3335"/>
    <property type="match status" value="1"/>
</dbReference>
<evidence type="ECO:0000256" key="1">
    <source>
        <dbReference type="ARBA" id="ARBA00005395"/>
    </source>
</evidence>
<keyword evidence="3 6" id="KW-0808">Transferase</keyword>
<dbReference type="Pfam" id="PF00583">
    <property type="entry name" value="Acetyltransf_1"/>
    <property type="match status" value="1"/>
</dbReference>
<dbReference type="InterPro" id="IPR016181">
    <property type="entry name" value="Acyl_CoA_acyltransferase"/>
</dbReference>
<dbReference type="InterPro" id="IPR021770">
    <property type="entry name" value="DUF3335"/>
</dbReference>